<accession>A0A2W2F7S9</accession>
<evidence type="ECO:0008006" key="4">
    <source>
        <dbReference type="Google" id="ProtNLM"/>
    </source>
</evidence>
<dbReference type="Proteomes" id="UP000248544">
    <property type="component" value="Unassembled WGS sequence"/>
</dbReference>
<keyword evidence="3" id="KW-1185">Reference proteome</keyword>
<keyword evidence="1" id="KW-1133">Transmembrane helix</keyword>
<keyword evidence="1" id="KW-0472">Membrane</keyword>
<gene>
    <name evidence="2" type="ORF">C1I98_37010</name>
</gene>
<proteinExistence type="predicted"/>
<dbReference type="RefSeq" id="WP_111171933.1">
    <property type="nucleotide sequence ID" value="NZ_POUA01000570.1"/>
</dbReference>
<feature type="transmembrane region" description="Helical" evidence="1">
    <location>
        <begin position="37"/>
        <end position="58"/>
    </location>
</feature>
<dbReference type="EMBL" id="POUA01000570">
    <property type="protein sequence ID" value="PZG21690.1"/>
    <property type="molecule type" value="Genomic_DNA"/>
</dbReference>
<evidence type="ECO:0000313" key="3">
    <source>
        <dbReference type="Proteomes" id="UP000248544"/>
    </source>
</evidence>
<name>A0A2W2F7S9_9ACTN</name>
<protein>
    <recommendedName>
        <fullName evidence="4">Integral membrane protein</fullName>
    </recommendedName>
</protein>
<dbReference type="AlphaFoldDB" id="A0A2W2F7S9"/>
<evidence type="ECO:0000256" key="1">
    <source>
        <dbReference type="SAM" id="Phobius"/>
    </source>
</evidence>
<evidence type="ECO:0000313" key="2">
    <source>
        <dbReference type="EMBL" id="PZG21690.1"/>
    </source>
</evidence>
<reference evidence="2 3" key="1">
    <citation type="submission" date="2018-01" db="EMBL/GenBank/DDBJ databases">
        <title>Draft genome sequence of Sphaerisporangium sp. 7K107.</title>
        <authorList>
            <person name="Sahin N."/>
            <person name="Saygin H."/>
            <person name="Ay H."/>
        </authorList>
    </citation>
    <scope>NUCLEOTIDE SEQUENCE [LARGE SCALE GENOMIC DNA]</scope>
    <source>
        <strain evidence="2 3">7K107</strain>
    </source>
</reference>
<keyword evidence="1" id="KW-0812">Transmembrane</keyword>
<organism evidence="2 3">
    <name type="scientific">Spongiactinospora gelatinilytica</name>
    <dbReference type="NCBI Taxonomy" id="2666298"/>
    <lineage>
        <taxon>Bacteria</taxon>
        <taxon>Bacillati</taxon>
        <taxon>Actinomycetota</taxon>
        <taxon>Actinomycetes</taxon>
        <taxon>Streptosporangiales</taxon>
        <taxon>Streptosporangiaceae</taxon>
        <taxon>Spongiactinospora</taxon>
    </lineage>
</organism>
<comment type="caution">
    <text evidence="2">The sequence shown here is derived from an EMBL/GenBank/DDBJ whole genome shotgun (WGS) entry which is preliminary data.</text>
</comment>
<sequence length="65" mass="6446">MKSWILVIAAVVLILLGGLWTLQGIGVVGGSAMTGDTTWAIIGPIVVVAGLVAAFLALRGRSGGG</sequence>